<sequence length="213" mass="22870">MNPETQQIGSELVGKRVWFNGQRQLPCEIVPGYHASVFVDSARVLSVWQLDASGVNVSPQGGLVDGGSIQNEQMGTSTTLVMLGEPQHIRFAGASLDSSLEAQSARLIAQAPQRCTTLPAIYASSEDVRRNLVTSAPQKLTGMPQSAHQLEQWLVGKTKKQLLATYGSPNEQGSLAAIMALPTWHYGDVPYASMVFTFDTAGRVSKALIATSP</sequence>
<dbReference type="RefSeq" id="WP_380009225.1">
    <property type="nucleotide sequence ID" value="NZ_JBHLYR010000031.1"/>
</dbReference>
<protein>
    <submittedName>
        <fullName evidence="1">Uncharacterized protein</fullName>
    </submittedName>
</protein>
<reference evidence="1 2" key="1">
    <citation type="submission" date="2024-09" db="EMBL/GenBank/DDBJ databases">
        <authorList>
            <person name="Sun Q."/>
            <person name="Mori K."/>
        </authorList>
    </citation>
    <scope>NUCLEOTIDE SEQUENCE [LARGE SCALE GENOMIC DNA]</scope>
    <source>
        <strain evidence="1 2">JCM 13503</strain>
    </source>
</reference>
<dbReference type="EMBL" id="JBHLYR010000031">
    <property type="protein sequence ID" value="MFB9992407.1"/>
    <property type="molecule type" value="Genomic_DNA"/>
</dbReference>
<comment type="caution">
    <text evidence="1">The sequence shown here is derived from an EMBL/GenBank/DDBJ whole genome shotgun (WGS) entry which is preliminary data.</text>
</comment>
<accession>A0ABV6AZH0</accession>
<keyword evidence="2" id="KW-1185">Reference proteome</keyword>
<organism evidence="1 2">
    <name type="scientific">Deinococcus oregonensis</name>
    <dbReference type="NCBI Taxonomy" id="1805970"/>
    <lineage>
        <taxon>Bacteria</taxon>
        <taxon>Thermotogati</taxon>
        <taxon>Deinococcota</taxon>
        <taxon>Deinococci</taxon>
        <taxon>Deinococcales</taxon>
        <taxon>Deinococcaceae</taxon>
        <taxon>Deinococcus</taxon>
    </lineage>
</organism>
<dbReference type="Proteomes" id="UP001589733">
    <property type="component" value="Unassembled WGS sequence"/>
</dbReference>
<proteinExistence type="predicted"/>
<evidence type="ECO:0000313" key="1">
    <source>
        <dbReference type="EMBL" id="MFB9992407.1"/>
    </source>
</evidence>
<gene>
    <name evidence="1" type="ORF">ACFFLM_10565</name>
</gene>
<name>A0ABV6AZH0_9DEIO</name>
<evidence type="ECO:0000313" key="2">
    <source>
        <dbReference type="Proteomes" id="UP001589733"/>
    </source>
</evidence>